<feature type="domain" description="EGF-like" evidence="9">
    <location>
        <begin position="96"/>
        <end position="136"/>
    </location>
</feature>
<dbReference type="PANTHER" id="PTHR24040">
    <property type="entry name" value="LAMININ G-LIKE DOMAIN-CONTAINING PROTEIN"/>
    <property type="match status" value="1"/>
</dbReference>
<dbReference type="PROSITE" id="PS01186">
    <property type="entry name" value="EGF_2"/>
    <property type="match status" value="3"/>
</dbReference>
<dbReference type="GO" id="GO:0005509">
    <property type="term" value="F:calcium ion binding"/>
    <property type="evidence" value="ECO:0007669"/>
    <property type="project" value="InterPro"/>
</dbReference>
<dbReference type="InterPro" id="IPR024731">
    <property type="entry name" value="NELL2-like_EGF"/>
</dbReference>
<dbReference type="Pfam" id="PF00008">
    <property type="entry name" value="EGF"/>
    <property type="match status" value="1"/>
</dbReference>
<dbReference type="PROSITE" id="PS01187">
    <property type="entry name" value="EGF_CA"/>
    <property type="match status" value="1"/>
</dbReference>
<dbReference type="PROSITE" id="PS00022">
    <property type="entry name" value="EGF_1"/>
    <property type="match status" value="1"/>
</dbReference>
<keyword evidence="11" id="KW-1185">Reference proteome</keyword>
<dbReference type="AlphaFoldDB" id="A0A2B4SC75"/>
<evidence type="ECO:0000256" key="8">
    <source>
        <dbReference type="PROSITE-ProRule" id="PRU00076"/>
    </source>
</evidence>
<organism evidence="10 11">
    <name type="scientific">Stylophora pistillata</name>
    <name type="common">Smooth cauliflower coral</name>
    <dbReference type="NCBI Taxonomy" id="50429"/>
    <lineage>
        <taxon>Eukaryota</taxon>
        <taxon>Metazoa</taxon>
        <taxon>Cnidaria</taxon>
        <taxon>Anthozoa</taxon>
        <taxon>Hexacorallia</taxon>
        <taxon>Scleractinia</taxon>
        <taxon>Astrocoeniina</taxon>
        <taxon>Pocilloporidae</taxon>
        <taxon>Stylophora</taxon>
    </lineage>
</organism>
<dbReference type="InterPro" id="IPR009030">
    <property type="entry name" value="Growth_fac_rcpt_cys_sf"/>
</dbReference>
<keyword evidence="3 8" id="KW-0245">EGF-like domain</keyword>
<evidence type="ECO:0000256" key="1">
    <source>
        <dbReference type="ARBA" id="ARBA00004613"/>
    </source>
</evidence>
<evidence type="ECO:0000313" key="10">
    <source>
        <dbReference type="EMBL" id="PFX26045.1"/>
    </source>
</evidence>
<comment type="subcellular location">
    <subcellularLocation>
        <location evidence="1">Secreted</location>
    </subcellularLocation>
</comment>
<keyword evidence="4" id="KW-0732">Signal</keyword>
<evidence type="ECO:0000313" key="11">
    <source>
        <dbReference type="Proteomes" id="UP000225706"/>
    </source>
</evidence>
<proteinExistence type="predicted"/>
<dbReference type="SMART" id="SM00179">
    <property type="entry name" value="EGF_CA"/>
    <property type="match status" value="2"/>
</dbReference>
<feature type="domain" description="EGF-like" evidence="9">
    <location>
        <begin position="137"/>
        <end position="177"/>
    </location>
</feature>
<dbReference type="SMART" id="SM00181">
    <property type="entry name" value="EGF"/>
    <property type="match status" value="3"/>
</dbReference>
<dbReference type="GO" id="GO:0005576">
    <property type="term" value="C:extracellular region"/>
    <property type="evidence" value="ECO:0007669"/>
    <property type="project" value="UniProtKB-SubCell"/>
</dbReference>
<evidence type="ECO:0000256" key="4">
    <source>
        <dbReference type="ARBA" id="ARBA00022729"/>
    </source>
</evidence>
<keyword evidence="5" id="KW-0677">Repeat</keyword>
<feature type="disulfide bond" evidence="8">
    <location>
        <begin position="65"/>
        <end position="82"/>
    </location>
</feature>
<dbReference type="PROSITE" id="PS00010">
    <property type="entry name" value="ASX_HYDROXYL"/>
    <property type="match status" value="2"/>
</dbReference>
<evidence type="ECO:0000256" key="6">
    <source>
        <dbReference type="ARBA" id="ARBA00023157"/>
    </source>
</evidence>
<reference evidence="11" key="1">
    <citation type="journal article" date="2017" name="bioRxiv">
        <title>Comparative analysis of the genomes of Stylophora pistillata and Acropora digitifera provides evidence for extensive differences between species of corals.</title>
        <authorList>
            <person name="Voolstra C.R."/>
            <person name="Li Y."/>
            <person name="Liew Y.J."/>
            <person name="Baumgarten S."/>
            <person name="Zoccola D."/>
            <person name="Flot J.-F."/>
            <person name="Tambutte S."/>
            <person name="Allemand D."/>
            <person name="Aranda M."/>
        </authorList>
    </citation>
    <scope>NUCLEOTIDE SEQUENCE [LARGE SCALE GENOMIC DNA]</scope>
</reference>
<accession>A0A2B4SC75</accession>
<dbReference type="InterPro" id="IPR000742">
    <property type="entry name" value="EGF"/>
</dbReference>
<gene>
    <name evidence="10" type="primary">FBN1</name>
    <name evidence="10" type="ORF">AWC38_SpisGene9296</name>
</gene>
<evidence type="ECO:0000259" key="9">
    <source>
        <dbReference type="PROSITE" id="PS50026"/>
    </source>
</evidence>
<dbReference type="Gene3D" id="2.10.25.10">
    <property type="entry name" value="Laminin"/>
    <property type="match status" value="3"/>
</dbReference>
<dbReference type="EMBL" id="LSMT01000135">
    <property type="protein sequence ID" value="PFX26045.1"/>
    <property type="molecule type" value="Genomic_DNA"/>
</dbReference>
<dbReference type="Pfam" id="PF07645">
    <property type="entry name" value="EGF_CA"/>
    <property type="match status" value="1"/>
</dbReference>
<dbReference type="Proteomes" id="UP000225706">
    <property type="component" value="Unassembled WGS sequence"/>
</dbReference>
<dbReference type="InterPro" id="IPR000152">
    <property type="entry name" value="EGF-type_Asp/Asn_hydroxyl_site"/>
</dbReference>
<dbReference type="SUPFAM" id="SSF57184">
    <property type="entry name" value="Growth factor receptor domain"/>
    <property type="match status" value="1"/>
</dbReference>
<evidence type="ECO:0000256" key="5">
    <source>
        <dbReference type="ARBA" id="ARBA00022737"/>
    </source>
</evidence>
<name>A0A2B4SC75_STYPI</name>
<sequence>MEFCENMCYMEPNCVSINLDKRVGRNGRYKCELNNVTHEGHEHELEKKGHYFYRAAESACVDNPCDNNATCQSGFTDKGYCCLCTTGFKGPNCSKDIDECAVGTQNCNENAVCNNTKGSYNCSCKPGYSGDGRTCKDIDEGASGTQNCSADAMCNDTKGWYNCTCKPGYYGDGNNCRSASTCKEIFDWNVRSEKSGVVALILDSKPISVFCHMGDFGCGDGGWTPVMKINGSKMTFHYDSKFWSDRNAHNLPGGKTGFDFLETKLPTYWNTSFSKICLGMKINQQTNFIVFNKQANSLHSLIASGIYHATSLGRNMWKVLIDSEASLQQNCNKEGFNAEGNHLFSSKARIGIIANQQNSCYSCNSRIGFGTGGYYDDNNTCGNDATHKADNGNKRIKAMGYILVQ</sequence>
<comment type="caution">
    <text evidence="10">The sequence shown here is derived from an EMBL/GenBank/DDBJ whole genome shotgun (WGS) entry which is preliminary data.</text>
</comment>
<dbReference type="InterPro" id="IPR049883">
    <property type="entry name" value="NOTCH1_EGF-like"/>
</dbReference>
<keyword evidence="6 8" id="KW-1015">Disulfide bond</keyword>
<dbReference type="PANTHER" id="PTHR24040:SF13">
    <property type="entry name" value="FIBROPELLIN-1"/>
    <property type="match status" value="1"/>
</dbReference>
<comment type="caution">
    <text evidence="8">Lacks conserved residue(s) required for the propagation of feature annotation.</text>
</comment>
<feature type="disulfide bond" evidence="8">
    <location>
        <begin position="84"/>
        <end position="93"/>
    </location>
</feature>
<keyword evidence="7" id="KW-0325">Glycoprotein</keyword>
<evidence type="ECO:0000256" key="3">
    <source>
        <dbReference type="ARBA" id="ARBA00022536"/>
    </source>
</evidence>
<dbReference type="CDD" id="cd00054">
    <property type="entry name" value="EGF_CA"/>
    <property type="match status" value="3"/>
</dbReference>
<evidence type="ECO:0000256" key="2">
    <source>
        <dbReference type="ARBA" id="ARBA00022525"/>
    </source>
</evidence>
<dbReference type="InterPro" id="IPR051145">
    <property type="entry name" value="GAS-SHBG-PROS"/>
</dbReference>
<feature type="domain" description="EGF-like" evidence="9">
    <location>
        <begin position="56"/>
        <end position="94"/>
    </location>
</feature>
<dbReference type="InterPro" id="IPR018097">
    <property type="entry name" value="EGF_Ca-bd_CS"/>
</dbReference>
<keyword evidence="2" id="KW-0964">Secreted</keyword>
<dbReference type="PROSITE" id="PS50026">
    <property type="entry name" value="EGF_3"/>
    <property type="match status" value="3"/>
</dbReference>
<evidence type="ECO:0000256" key="7">
    <source>
        <dbReference type="ARBA" id="ARBA00023180"/>
    </source>
</evidence>
<dbReference type="OrthoDB" id="5972842at2759"/>
<dbReference type="FunFam" id="2.10.25.10:FF:000038">
    <property type="entry name" value="Fibrillin 2"/>
    <property type="match status" value="2"/>
</dbReference>
<protein>
    <submittedName>
        <fullName evidence="10">Fibrillin-1</fullName>
    </submittedName>
</protein>
<dbReference type="Pfam" id="PF12947">
    <property type="entry name" value="EGF_3"/>
    <property type="match status" value="1"/>
</dbReference>
<dbReference type="STRING" id="50429.A0A2B4SC75"/>
<dbReference type="InterPro" id="IPR001881">
    <property type="entry name" value="EGF-like_Ca-bd_dom"/>
</dbReference>